<proteinExistence type="predicted"/>
<dbReference type="Pfam" id="PF06477">
    <property type="entry name" value="DUF1091"/>
    <property type="match status" value="1"/>
</dbReference>
<organism evidence="2">
    <name type="scientific">Drosophila grimshawi</name>
    <name type="common">Hawaiian fruit fly</name>
    <name type="synonym">Idiomyia grimshawi</name>
    <dbReference type="NCBI Taxonomy" id="7222"/>
    <lineage>
        <taxon>Eukaryota</taxon>
        <taxon>Metazoa</taxon>
        <taxon>Ecdysozoa</taxon>
        <taxon>Arthropoda</taxon>
        <taxon>Hexapoda</taxon>
        <taxon>Insecta</taxon>
        <taxon>Pterygota</taxon>
        <taxon>Neoptera</taxon>
        <taxon>Endopterygota</taxon>
        <taxon>Diptera</taxon>
        <taxon>Brachycera</taxon>
        <taxon>Muscomorpha</taxon>
        <taxon>Ephydroidea</taxon>
        <taxon>Drosophilidae</taxon>
        <taxon>Drosophila</taxon>
        <taxon>Hawaiian Drosophila</taxon>
    </lineage>
</organism>
<dbReference type="InParanoid" id="B4K3S2"/>
<accession>B4K3S2</accession>
<dbReference type="AlphaFoldDB" id="B4K3S2"/>
<keyword evidence="2" id="KW-1185">Reference proteome</keyword>
<evidence type="ECO:0000313" key="1">
    <source>
        <dbReference type="EMBL" id="EDV90329.1"/>
    </source>
</evidence>
<evidence type="ECO:0000313" key="2">
    <source>
        <dbReference type="Proteomes" id="UP000001070"/>
    </source>
</evidence>
<dbReference type="InterPro" id="IPR010512">
    <property type="entry name" value="DUF1091"/>
</dbReference>
<gene>
    <name evidence="1" type="primary">Dgri\GH23836</name>
    <name evidence="1" type="ORF">Dgri_GH23836</name>
</gene>
<dbReference type="OrthoDB" id="8060832at2759"/>
<dbReference type="Proteomes" id="UP000001070">
    <property type="component" value="Unassembled WGS sequence"/>
</dbReference>
<dbReference type="HOGENOM" id="CLU_2815115_0_0_1"/>
<name>B4K3S2_DROGR</name>
<reference evidence="1 2" key="1">
    <citation type="journal article" date="2007" name="Nature">
        <title>Evolution of genes and genomes on the Drosophila phylogeny.</title>
        <authorList>
            <consortium name="Drosophila 12 Genomes Consortium"/>
            <person name="Clark A.G."/>
            <person name="Eisen M.B."/>
            <person name="Smith D.R."/>
            <person name="Bergman C.M."/>
            <person name="Oliver B."/>
            <person name="Markow T.A."/>
            <person name="Kaufman T.C."/>
            <person name="Kellis M."/>
            <person name="Gelbart W."/>
            <person name="Iyer V.N."/>
            <person name="Pollard D.A."/>
            <person name="Sackton T.B."/>
            <person name="Larracuente A.M."/>
            <person name="Singh N.D."/>
            <person name="Abad J.P."/>
            <person name="Abt D.N."/>
            <person name="Adryan B."/>
            <person name="Aguade M."/>
            <person name="Akashi H."/>
            <person name="Anderson W.W."/>
            <person name="Aquadro C.F."/>
            <person name="Ardell D.H."/>
            <person name="Arguello R."/>
            <person name="Artieri C.G."/>
            <person name="Barbash D.A."/>
            <person name="Barker D."/>
            <person name="Barsanti P."/>
            <person name="Batterham P."/>
            <person name="Batzoglou S."/>
            <person name="Begun D."/>
            <person name="Bhutkar A."/>
            <person name="Blanco E."/>
            <person name="Bosak S.A."/>
            <person name="Bradley R.K."/>
            <person name="Brand A.D."/>
            <person name="Brent M.R."/>
            <person name="Brooks A.N."/>
            <person name="Brown R.H."/>
            <person name="Butlin R.K."/>
            <person name="Caggese C."/>
            <person name="Calvi B.R."/>
            <person name="Bernardo de Carvalho A."/>
            <person name="Caspi A."/>
            <person name="Castrezana S."/>
            <person name="Celniker S.E."/>
            <person name="Chang J.L."/>
            <person name="Chapple C."/>
            <person name="Chatterji S."/>
            <person name="Chinwalla A."/>
            <person name="Civetta A."/>
            <person name="Clifton S.W."/>
            <person name="Comeron J.M."/>
            <person name="Costello J.C."/>
            <person name="Coyne J.A."/>
            <person name="Daub J."/>
            <person name="David R.G."/>
            <person name="Delcher A.L."/>
            <person name="Delehaunty K."/>
            <person name="Do C.B."/>
            <person name="Ebling H."/>
            <person name="Edwards K."/>
            <person name="Eickbush T."/>
            <person name="Evans J.D."/>
            <person name="Filipski A."/>
            <person name="Findeiss S."/>
            <person name="Freyhult E."/>
            <person name="Fulton L."/>
            <person name="Fulton R."/>
            <person name="Garcia A.C."/>
            <person name="Gardiner A."/>
            <person name="Garfield D.A."/>
            <person name="Garvin B.E."/>
            <person name="Gibson G."/>
            <person name="Gilbert D."/>
            <person name="Gnerre S."/>
            <person name="Godfrey J."/>
            <person name="Good R."/>
            <person name="Gotea V."/>
            <person name="Gravely B."/>
            <person name="Greenberg A.J."/>
            <person name="Griffiths-Jones S."/>
            <person name="Gross S."/>
            <person name="Guigo R."/>
            <person name="Gustafson E.A."/>
            <person name="Haerty W."/>
            <person name="Hahn M.W."/>
            <person name="Halligan D.L."/>
            <person name="Halpern A.L."/>
            <person name="Halter G.M."/>
            <person name="Han M.V."/>
            <person name="Heger A."/>
            <person name="Hillier L."/>
            <person name="Hinrichs A.S."/>
            <person name="Holmes I."/>
            <person name="Hoskins R.A."/>
            <person name="Hubisz M.J."/>
            <person name="Hultmark D."/>
            <person name="Huntley M.A."/>
            <person name="Jaffe D.B."/>
            <person name="Jagadeeshan S."/>
            <person name="Jeck W.R."/>
            <person name="Johnson J."/>
            <person name="Jones C.D."/>
            <person name="Jordan W.C."/>
            <person name="Karpen G.H."/>
            <person name="Kataoka E."/>
            <person name="Keightley P.D."/>
            <person name="Kheradpour P."/>
            <person name="Kirkness E.F."/>
            <person name="Koerich L.B."/>
            <person name="Kristiansen K."/>
            <person name="Kudrna D."/>
            <person name="Kulathinal R.J."/>
            <person name="Kumar S."/>
            <person name="Kwok R."/>
            <person name="Lander E."/>
            <person name="Langley C.H."/>
            <person name="Lapoint R."/>
            <person name="Lazzaro B.P."/>
            <person name="Lee S.J."/>
            <person name="Levesque L."/>
            <person name="Li R."/>
            <person name="Lin C.F."/>
            <person name="Lin M.F."/>
            <person name="Lindblad-Toh K."/>
            <person name="Llopart A."/>
            <person name="Long M."/>
            <person name="Low L."/>
            <person name="Lozovsky E."/>
            <person name="Lu J."/>
            <person name="Luo M."/>
            <person name="Machado C.A."/>
            <person name="Makalowski W."/>
            <person name="Marzo M."/>
            <person name="Matsuda M."/>
            <person name="Matzkin L."/>
            <person name="McAllister B."/>
            <person name="McBride C.S."/>
            <person name="McKernan B."/>
            <person name="McKernan K."/>
            <person name="Mendez-Lago M."/>
            <person name="Minx P."/>
            <person name="Mollenhauer M.U."/>
            <person name="Montooth K."/>
            <person name="Mount S.M."/>
            <person name="Mu X."/>
            <person name="Myers E."/>
            <person name="Negre B."/>
            <person name="Newfeld S."/>
            <person name="Nielsen R."/>
            <person name="Noor M.A."/>
            <person name="O'Grady P."/>
            <person name="Pachter L."/>
            <person name="Papaceit M."/>
            <person name="Parisi M.J."/>
            <person name="Parisi M."/>
            <person name="Parts L."/>
            <person name="Pedersen J.S."/>
            <person name="Pesole G."/>
            <person name="Phillippy A.M."/>
            <person name="Ponting C.P."/>
            <person name="Pop M."/>
            <person name="Porcelli D."/>
            <person name="Powell J.R."/>
            <person name="Prohaska S."/>
            <person name="Pruitt K."/>
            <person name="Puig M."/>
            <person name="Quesneville H."/>
            <person name="Ram K.R."/>
            <person name="Rand D."/>
            <person name="Rasmussen M.D."/>
            <person name="Reed L.K."/>
            <person name="Reenan R."/>
            <person name="Reily A."/>
            <person name="Remington K.A."/>
            <person name="Rieger T.T."/>
            <person name="Ritchie M.G."/>
            <person name="Robin C."/>
            <person name="Rogers Y.H."/>
            <person name="Rohde C."/>
            <person name="Rozas J."/>
            <person name="Rubenfield M.J."/>
            <person name="Ruiz A."/>
            <person name="Russo S."/>
            <person name="Salzberg S.L."/>
            <person name="Sanchez-Gracia A."/>
            <person name="Saranga D.J."/>
            <person name="Sato H."/>
            <person name="Schaeffer S.W."/>
            <person name="Schatz M.C."/>
            <person name="Schlenke T."/>
            <person name="Schwartz R."/>
            <person name="Segarra C."/>
            <person name="Singh R.S."/>
            <person name="Sirot L."/>
            <person name="Sirota M."/>
            <person name="Sisneros N.B."/>
            <person name="Smith C.D."/>
            <person name="Smith T.F."/>
            <person name="Spieth J."/>
            <person name="Stage D.E."/>
            <person name="Stark A."/>
            <person name="Stephan W."/>
            <person name="Strausberg R.L."/>
            <person name="Strempel S."/>
            <person name="Sturgill D."/>
            <person name="Sutton G."/>
            <person name="Sutton G.G."/>
            <person name="Tao W."/>
            <person name="Teichmann S."/>
            <person name="Tobari Y.N."/>
            <person name="Tomimura Y."/>
            <person name="Tsolas J.M."/>
            <person name="Valente V.L."/>
            <person name="Venter E."/>
            <person name="Venter J.C."/>
            <person name="Vicario S."/>
            <person name="Vieira F.G."/>
            <person name="Vilella A.J."/>
            <person name="Villasante A."/>
            <person name="Walenz B."/>
            <person name="Wang J."/>
            <person name="Wasserman M."/>
            <person name="Watts T."/>
            <person name="Wilson D."/>
            <person name="Wilson R.K."/>
            <person name="Wing R.A."/>
            <person name="Wolfner M.F."/>
            <person name="Wong A."/>
            <person name="Wong G.K."/>
            <person name="Wu C.I."/>
            <person name="Wu G."/>
            <person name="Yamamoto D."/>
            <person name="Yang H.P."/>
            <person name="Yang S.P."/>
            <person name="Yorke J.A."/>
            <person name="Yoshida K."/>
            <person name="Zdobnov E."/>
            <person name="Zhang P."/>
            <person name="Zhang Y."/>
            <person name="Zimin A.V."/>
            <person name="Baldwin J."/>
            <person name="Abdouelleil A."/>
            <person name="Abdulkadir J."/>
            <person name="Abebe A."/>
            <person name="Abera B."/>
            <person name="Abreu J."/>
            <person name="Acer S.C."/>
            <person name="Aftuck L."/>
            <person name="Alexander A."/>
            <person name="An P."/>
            <person name="Anderson E."/>
            <person name="Anderson S."/>
            <person name="Arachi H."/>
            <person name="Azer M."/>
            <person name="Bachantsang P."/>
            <person name="Barry A."/>
            <person name="Bayul T."/>
            <person name="Berlin A."/>
            <person name="Bessette D."/>
            <person name="Bloom T."/>
            <person name="Blye J."/>
            <person name="Boguslavskiy L."/>
            <person name="Bonnet C."/>
            <person name="Boukhgalter B."/>
            <person name="Bourzgui I."/>
            <person name="Brown A."/>
            <person name="Cahill P."/>
            <person name="Channer S."/>
            <person name="Cheshatsang Y."/>
            <person name="Chuda L."/>
            <person name="Citroen M."/>
            <person name="Collymore A."/>
            <person name="Cooke P."/>
            <person name="Costello M."/>
            <person name="D'Aco K."/>
            <person name="Daza R."/>
            <person name="De Haan G."/>
            <person name="DeGray S."/>
            <person name="DeMaso C."/>
            <person name="Dhargay N."/>
            <person name="Dooley K."/>
            <person name="Dooley E."/>
            <person name="Doricent M."/>
            <person name="Dorje P."/>
            <person name="Dorjee K."/>
            <person name="Dupes A."/>
            <person name="Elong R."/>
            <person name="Falk J."/>
            <person name="Farina A."/>
            <person name="Faro S."/>
            <person name="Ferguson D."/>
            <person name="Fisher S."/>
            <person name="Foley C.D."/>
            <person name="Franke A."/>
            <person name="Friedrich D."/>
            <person name="Gadbois L."/>
            <person name="Gearin G."/>
            <person name="Gearin C.R."/>
            <person name="Giannoukos G."/>
            <person name="Goode T."/>
            <person name="Graham J."/>
            <person name="Grandbois E."/>
            <person name="Grewal S."/>
            <person name="Gyaltsen K."/>
            <person name="Hafez N."/>
            <person name="Hagos B."/>
            <person name="Hall J."/>
            <person name="Henson C."/>
            <person name="Hollinger A."/>
            <person name="Honan T."/>
            <person name="Huard M.D."/>
            <person name="Hughes L."/>
            <person name="Hurhula B."/>
            <person name="Husby M.E."/>
            <person name="Kamat A."/>
            <person name="Kanga B."/>
            <person name="Kashin S."/>
            <person name="Khazanovich D."/>
            <person name="Kisner P."/>
            <person name="Lance K."/>
            <person name="Lara M."/>
            <person name="Lee W."/>
            <person name="Lennon N."/>
            <person name="Letendre F."/>
            <person name="LeVine R."/>
            <person name="Lipovsky A."/>
            <person name="Liu X."/>
            <person name="Liu J."/>
            <person name="Liu S."/>
            <person name="Lokyitsang T."/>
            <person name="Lokyitsang Y."/>
            <person name="Lubonja R."/>
            <person name="Lui A."/>
            <person name="MacDonald P."/>
            <person name="Magnisalis V."/>
            <person name="Maru K."/>
            <person name="Matthews C."/>
            <person name="McCusker W."/>
            <person name="McDonough S."/>
            <person name="Mehta T."/>
            <person name="Meldrim J."/>
            <person name="Meneus L."/>
            <person name="Mihai O."/>
            <person name="Mihalev A."/>
            <person name="Mihova T."/>
            <person name="Mittelman R."/>
            <person name="Mlenga V."/>
            <person name="Montmayeur A."/>
            <person name="Mulrain L."/>
            <person name="Navidi A."/>
            <person name="Naylor J."/>
            <person name="Negash T."/>
            <person name="Nguyen T."/>
            <person name="Nguyen N."/>
            <person name="Nicol R."/>
            <person name="Norbu C."/>
            <person name="Norbu N."/>
            <person name="Novod N."/>
            <person name="O'Neill B."/>
            <person name="Osman S."/>
            <person name="Markiewicz E."/>
            <person name="Oyono O.L."/>
            <person name="Patti C."/>
            <person name="Phunkhang P."/>
            <person name="Pierre F."/>
            <person name="Priest M."/>
            <person name="Raghuraman S."/>
            <person name="Rege F."/>
            <person name="Reyes R."/>
            <person name="Rise C."/>
            <person name="Rogov P."/>
            <person name="Ross K."/>
            <person name="Ryan E."/>
            <person name="Settipalli S."/>
            <person name="Shea T."/>
            <person name="Sherpa N."/>
            <person name="Shi L."/>
            <person name="Shih D."/>
            <person name="Sparrow T."/>
            <person name="Spaulding J."/>
            <person name="Stalker J."/>
            <person name="Stange-Thomann N."/>
            <person name="Stavropoulos S."/>
            <person name="Stone C."/>
            <person name="Strader C."/>
            <person name="Tesfaye S."/>
            <person name="Thomson T."/>
            <person name="Thoulutsang Y."/>
            <person name="Thoulutsang D."/>
            <person name="Topham K."/>
            <person name="Topping I."/>
            <person name="Tsamla T."/>
            <person name="Vassiliev H."/>
            <person name="Vo A."/>
            <person name="Wangchuk T."/>
            <person name="Wangdi T."/>
            <person name="Weiand M."/>
            <person name="Wilkinson J."/>
            <person name="Wilson A."/>
            <person name="Yadav S."/>
            <person name="Young G."/>
            <person name="Yu Q."/>
            <person name="Zembek L."/>
            <person name="Zhong D."/>
            <person name="Zimmer A."/>
            <person name="Zwirko Z."/>
            <person name="Jaffe D.B."/>
            <person name="Alvarez P."/>
            <person name="Brockman W."/>
            <person name="Butler J."/>
            <person name="Chin C."/>
            <person name="Gnerre S."/>
            <person name="Grabherr M."/>
            <person name="Kleber M."/>
            <person name="Mauceli E."/>
            <person name="MacCallum I."/>
        </authorList>
    </citation>
    <scope>NUCLEOTIDE SEQUENCE [LARGE SCALE GENOMIC DNA]</scope>
    <source>
        <strain evidence="2">Tucson 15287-2541.00</strain>
    </source>
</reference>
<dbReference type="EMBL" id="CH925121">
    <property type="protein sequence ID" value="EDV90329.1"/>
    <property type="molecule type" value="Genomic_DNA"/>
</dbReference>
<protein>
    <submittedName>
        <fullName evidence="1">GH23836</fullName>
    </submittedName>
</protein>
<sequence length="67" mass="7725">MKKGFIQVYVDIIKKDKSKSNIGRVYLDGCKLLNSFYKDRYGMFFKRILIASNFPKKCPIQGVSTSP</sequence>